<dbReference type="PANTHER" id="PTHR30399">
    <property type="entry name" value="UNCHARACTERIZED PROTEIN YGJP"/>
    <property type="match status" value="1"/>
</dbReference>
<evidence type="ECO:0000313" key="2">
    <source>
        <dbReference type="EMBL" id="EKC64613.1"/>
    </source>
</evidence>
<comment type="caution">
    <text evidence="2">The sequence shown here is derived from an EMBL/GenBank/DDBJ whole genome shotgun (WGS) entry which is preliminary data.</text>
</comment>
<dbReference type="Gene3D" id="3.30.2010.10">
    <property type="entry name" value="Metalloproteases ('zincins'), catalytic domain"/>
    <property type="match status" value="1"/>
</dbReference>
<gene>
    <name evidence="2" type="ORF">OBE_06897</name>
</gene>
<dbReference type="Pfam" id="PF01863">
    <property type="entry name" value="YgjP-like"/>
    <property type="match status" value="1"/>
</dbReference>
<dbReference type="InterPro" id="IPR002725">
    <property type="entry name" value="YgjP-like_metallopeptidase"/>
</dbReference>
<organism evidence="2">
    <name type="scientific">human gut metagenome</name>
    <dbReference type="NCBI Taxonomy" id="408170"/>
    <lineage>
        <taxon>unclassified sequences</taxon>
        <taxon>metagenomes</taxon>
        <taxon>organismal metagenomes</taxon>
    </lineage>
</organism>
<dbReference type="InterPro" id="IPR053136">
    <property type="entry name" value="UTP_pyrophosphatase-like"/>
</dbReference>
<keyword evidence="2" id="KW-0378">Hydrolase</keyword>
<name>K1T4E1_9ZZZZ</name>
<dbReference type="AlphaFoldDB" id="K1T4E1"/>
<dbReference type="CDD" id="cd07344">
    <property type="entry name" value="M48_yhfN_like"/>
    <property type="match status" value="1"/>
</dbReference>
<proteinExistence type="predicted"/>
<reference evidence="2" key="1">
    <citation type="journal article" date="2013" name="Environ. Microbiol.">
        <title>Microbiota from the distal guts of lean and obese adolescents exhibit partial functional redundancy besides clear differences in community structure.</title>
        <authorList>
            <person name="Ferrer M."/>
            <person name="Ruiz A."/>
            <person name="Lanza F."/>
            <person name="Haange S.B."/>
            <person name="Oberbach A."/>
            <person name="Till H."/>
            <person name="Bargiela R."/>
            <person name="Campoy C."/>
            <person name="Segura M.T."/>
            <person name="Richter M."/>
            <person name="von Bergen M."/>
            <person name="Seifert J."/>
            <person name="Suarez A."/>
        </authorList>
    </citation>
    <scope>NUCLEOTIDE SEQUENCE</scope>
</reference>
<protein>
    <submittedName>
        <fullName evidence="2">Metal-dependent hydrolase</fullName>
    </submittedName>
</protein>
<feature type="non-terminal residue" evidence="2">
    <location>
        <position position="1"/>
    </location>
</feature>
<sequence>EIYKTFSRKIVYPELRIRKMTTRWGVCNTKTKVITLNLELIKRDEKYLDYVIVHELSHLIHPNHSSKFWELVEENFPKYKQIKKEMKEF</sequence>
<dbReference type="PANTHER" id="PTHR30399:SF1">
    <property type="entry name" value="UTP PYROPHOSPHATASE"/>
    <property type="match status" value="1"/>
</dbReference>
<feature type="domain" description="YgjP-like metallopeptidase" evidence="1">
    <location>
        <begin position="10"/>
        <end position="88"/>
    </location>
</feature>
<dbReference type="GO" id="GO:0016787">
    <property type="term" value="F:hydrolase activity"/>
    <property type="evidence" value="ECO:0007669"/>
    <property type="project" value="UniProtKB-KW"/>
</dbReference>
<evidence type="ECO:0000259" key="1">
    <source>
        <dbReference type="Pfam" id="PF01863"/>
    </source>
</evidence>
<dbReference type="EMBL" id="AJWZ01004730">
    <property type="protein sequence ID" value="EKC64613.1"/>
    <property type="molecule type" value="Genomic_DNA"/>
</dbReference>
<accession>K1T4E1</accession>